<accession>A0ACC3SXA8</accession>
<sequence length="1258" mass="138288">MRIYFREQPRTLLLATDEYALSFRCVSDSSTEEKSSSYIEKQVPDSNSSGAGNSTASRVLVDFTSQETIDLTNYRPLSSLPCYGCLGLLNVDGDVFLAVITGSSKVAEPVADLETVYRIHALEFYCVSRATWDFVVLDPAGNPLDTGSGGLIGETYDLAAGSGTGAAGMPGGALIEHPCVSLRKLLTDGSFYYSNNFDLTNRMQSRSADPSFDIDGFDEAFMWNSYMISELVTYRSHLQADEKAALDQSRFLTSVIRGFAETVATKIGATPAALTVISRQGCRRAGTRYNARGVDDEGNVANFVETETILHTNQFSFSYTQIRGSVPIFWEQDVQLLSAKVNITRAFEATQPAFMAHFEPVVAKYGPVHIVNLLSRKPGEQELTQRYHQHIRQASHGILADQLRETHFDFHVETAKAGYVAANRIVRFLADDAEEFFFFLNDNQTKTTTWEQTGVFRTNCLDCLDRTNLIQQIISRLALELFFEQRETRPGNDLWIRHSVLWADNGDQLSKIYAGTGALKTSFTRSGKMSLAGAIADATKSVSRMYINNFVDKGRQNTMDVLLGRLEGQSRVVLHDPINDYVLAELNKRKSEFTSSREISIFAGTFNLNGFLYEGDLSPWIFPPDSGVQDPDLIVLAFQEIVELTAGQILSADPAKRQFWEHQVGRCLQAHGDYVLLRSGQLVGTALLMYIKASEVRNVRNINGAMKKTGLGGMAGNKGGVAFSCDYASTKLCFITSHFAAGMSNVEDRNNDYRTIARGIRFPRGKMLKDHDTVIWLGDFNYRIDMSNEDVRRSIKLQDLEELYRHDQLNNQMLNGQVFPYFSEAAISFDPTYKFNNGTDSYDTSDKARTPAWTDRILTRGSNIKQIAYNSAQLKFSDHRPVYASFKVTVHTVNEPVKEKLSQELYSQRRGYVGELLDFDGEGSKKLPPPSTDKYRWWNESGQTARVTIAAPKPNMIVNPYRPANPFSPTTQPDFISRDALASARASARPSYPEEIAAAAAASSLAHGSSTAQQLHRPPPIPRKPMSLSGTSLHSLNSLSPSSLSPSSSLEDVPPTRPPRRTTTTTGGSSSQTFSFDSTGDMPLQTFTSSKSSRTGRPESGSNGPAGRASRASSTSSTSSSGPLPGPPIMRRAEFPSTSLSKISRSSTEPHHNGHSSPPALPPRHSQTFSASGSSSSMSSTRSSDARFPISTSTFTSTQTDTSTVSASSVLAPRLPPRPVPGSGSPQRPKLTLNSAGLLDDDEEEEVQNINSSWKALA</sequence>
<proteinExistence type="predicted"/>
<dbReference type="Proteomes" id="UP001433508">
    <property type="component" value="Unassembled WGS sequence"/>
</dbReference>
<comment type="caution">
    <text evidence="1">The sequence shown here is derived from an EMBL/GenBank/DDBJ whole genome shotgun (WGS) entry which is preliminary data.</text>
</comment>
<protein>
    <submittedName>
        <fullName evidence="1">SacI homology domain-containing protein</fullName>
    </submittedName>
</protein>
<dbReference type="EMBL" id="MU971392">
    <property type="protein sequence ID" value="KAK9236277.1"/>
    <property type="molecule type" value="Genomic_DNA"/>
</dbReference>
<evidence type="ECO:0000313" key="2">
    <source>
        <dbReference type="Proteomes" id="UP001433508"/>
    </source>
</evidence>
<keyword evidence="2" id="KW-1185">Reference proteome</keyword>
<gene>
    <name evidence="1" type="ORF">V1525DRAFT_433923</name>
</gene>
<reference evidence="2" key="1">
    <citation type="journal article" date="2024" name="Front. Bioeng. Biotechnol.">
        <title>Genome-scale model development and genomic sequencing of the oleaginous clade Lipomyces.</title>
        <authorList>
            <person name="Czajka J.J."/>
            <person name="Han Y."/>
            <person name="Kim J."/>
            <person name="Mondo S.J."/>
            <person name="Hofstad B.A."/>
            <person name="Robles A."/>
            <person name="Haridas S."/>
            <person name="Riley R."/>
            <person name="LaButti K."/>
            <person name="Pangilinan J."/>
            <person name="Andreopoulos W."/>
            <person name="Lipzen A."/>
            <person name="Yan J."/>
            <person name="Wang M."/>
            <person name="Ng V."/>
            <person name="Grigoriev I.V."/>
            <person name="Spatafora J.W."/>
            <person name="Magnuson J.K."/>
            <person name="Baker S.E."/>
            <person name="Pomraning K.R."/>
        </authorList>
    </citation>
    <scope>NUCLEOTIDE SEQUENCE [LARGE SCALE GENOMIC DNA]</scope>
    <source>
        <strain evidence="2">CBS 7786</strain>
    </source>
</reference>
<evidence type="ECO:0000313" key="1">
    <source>
        <dbReference type="EMBL" id="KAK9236277.1"/>
    </source>
</evidence>
<name>A0ACC3SXA8_LIPKO</name>
<organism evidence="1 2">
    <name type="scientific">Lipomyces kononenkoae</name>
    <name type="common">Yeast</name>
    <dbReference type="NCBI Taxonomy" id="34357"/>
    <lineage>
        <taxon>Eukaryota</taxon>
        <taxon>Fungi</taxon>
        <taxon>Dikarya</taxon>
        <taxon>Ascomycota</taxon>
        <taxon>Saccharomycotina</taxon>
        <taxon>Lipomycetes</taxon>
        <taxon>Lipomycetales</taxon>
        <taxon>Lipomycetaceae</taxon>
        <taxon>Lipomyces</taxon>
    </lineage>
</organism>